<keyword evidence="3" id="KW-1185">Reference proteome</keyword>
<protein>
    <recommendedName>
        <fullName evidence="1">AttH domain-containing protein</fullName>
    </recommendedName>
</protein>
<dbReference type="SUPFAM" id="SSF159245">
    <property type="entry name" value="AttH-like"/>
    <property type="match status" value="1"/>
</dbReference>
<name>A0A7X2XWV9_9LACO</name>
<dbReference type="Pfam" id="PF07143">
    <property type="entry name" value="CrtC"/>
    <property type="match status" value="1"/>
</dbReference>
<gene>
    <name evidence="2" type="ORF">GM612_03835</name>
</gene>
<comment type="caution">
    <text evidence="2">The sequence shown here is derived from an EMBL/GenBank/DDBJ whole genome shotgun (WGS) entry which is preliminary data.</text>
</comment>
<dbReference type="RefSeq" id="WP_155431064.1">
    <property type="nucleotide sequence ID" value="NZ_WNJO01000003.1"/>
</dbReference>
<dbReference type="Proteomes" id="UP000466388">
    <property type="component" value="Unassembled WGS sequence"/>
</dbReference>
<accession>A0A7X2XWV9</accession>
<dbReference type="InterPro" id="IPR023374">
    <property type="entry name" value="AttH-like_dom_sf"/>
</dbReference>
<organism evidence="2 3">
    <name type="scientific">Secundilactobacillus folii</name>
    <dbReference type="NCBI Taxonomy" id="2678357"/>
    <lineage>
        <taxon>Bacteria</taxon>
        <taxon>Bacillati</taxon>
        <taxon>Bacillota</taxon>
        <taxon>Bacilli</taxon>
        <taxon>Lactobacillales</taxon>
        <taxon>Lactobacillaceae</taxon>
        <taxon>Secundilactobacillus</taxon>
    </lineage>
</organism>
<evidence type="ECO:0000313" key="3">
    <source>
        <dbReference type="Proteomes" id="UP000466388"/>
    </source>
</evidence>
<sequence>MKQGRIMDQPADYKKLGINPDKIETWEDGRRDNNQPGHAEIWYLDCSFDDQSTLVLGFRPKSVDHVDTTEENPNVAINYTAPDGTPLYDYRLYDAAETYTSIKDANLKWGPSTLVGKDWQEYDVHIEPEADQEIVMEGKKSVKHKTAVDLHFDAQVKPFRPGTGYITFGENDKFYYNFICITKLTVSGKITVYGEEKKVSGSAYYNHQWFNISPVNAFHHWIWGRQNIGKYNVLIYDMVGADRFGKPEIPLMTIDDNNGQRVFENTSAANTQVEFLETYLQESTNKQVPKEIRYTFNQDDIKVVYTISAPKEINIIDIYGLAPKAAQEQFDKLKMQPTYTRYLASTELKIIKPGHTETVNGSMLYEMNFPAKSL</sequence>
<reference evidence="2 3" key="1">
    <citation type="submission" date="2019-11" db="EMBL/GenBank/DDBJ databases">
        <title>Lactobacillus sp. nov. CRM56-3, isolated from fermented tea leaves.</title>
        <authorList>
            <person name="Phuengjayaem S."/>
            <person name="Tanasupawat S."/>
        </authorList>
    </citation>
    <scope>NUCLEOTIDE SEQUENCE [LARGE SCALE GENOMIC DNA]</scope>
    <source>
        <strain evidence="2 3">CRM56-3</strain>
    </source>
</reference>
<dbReference type="EMBL" id="WNJO01000003">
    <property type="protein sequence ID" value="MTV81786.1"/>
    <property type="molecule type" value="Genomic_DNA"/>
</dbReference>
<proteinExistence type="predicted"/>
<evidence type="ECO:0000259" key="1">
    <source>
        <dbReference type="Pfam" id="PF07143"/>
    </source>
</evidence>
<feature type="domain" description="AttH" evidence="1">
    <location>
        <begin position="134"/>
        <end position="209"/>
    </location>
</feature>
<dbReference type="Gene3D" id="2.40.370.10">
    <property type="entry name" value="AttH-like domain"/>
    <property type="match status" value="1"/>
</dbReference>
<evidence type="ECO:0000313" key="2">
    <source>
        <dbReference type="EMBL" id="MTV81786.1"/>
    </source>
</evidence>
<dbReference type="AlphaFoldDB" id="A0A7X2XWV9"/>
<dbReference type="InterPro" id="IPR010791">
    <property type="entry name" value="AttH_dom"/>
</dbReference>